<feature type="chain" id="PRO_5041257101" description="Alpha-related fimbriae minor subunit 1" evidence="1">
    <location>
        <begin position="25"/>
        <end position="176"/>
    </location>
</feature>
<dbReference type="Proteomes" id="UP000712947">
    <property type="component" value="Unassembled WGS sequence"/>
</dbReference>
<organism evidence="2 3">
    <name type="scientific">Yersinia mollaretii</name>
    <dbReference type="NCBI Taxonomy" id="33060"/>
    <lineage>
        <taxon>Bacteria</taxon>
        <taxon>Pseudomonadati</taxon>
        <taxon>Pseudomonadota</taxon>
        <taxon>Gammaproteobacteria</taxon>
        <taxon>Enterobacterales</taxon>
        <taxon>Yersiniaceae</taxon>
        <taxon>Yersinia</taxon>
    </lineage>
</organism>
<evidence type="ECO:0000313" key="2">
    <source>
        <dbReference type="EMBL" id="NIL23335.1"/>
    </source>
</evidence>
<accession>A0AA44CM85</accession>
<dbReference type="AlphaFoldDB" id="A0AA44CM85"/>
<feature type="signal peptide" evidence="1">
    <location>
        <begin position="1"/>
        <end position="24"/>
    </location>
</feature>
<evidence type="ECO:0000313" key="3">
    <source>
        <dbReference type="Proteomes" id="UP000712947"/>
    </source>
</evidence>
<evidence type="ECO:0000256" key="1">
    <source>
        <dbReference type="SAM" id="SignalP"/>
    </source>
</evidence>
<reference evidence="2" key="1">
    <citation type="submission" date="2020-03" db="EMBL/GenBank/DDBJ databases">
        <authorList>
            <person name="Kislichkina A."/>
            <person name="Dentovskaya S."/>
            <person name="Shaikhutdinov R."/>
            <person name="Ivanov S."/>
            <person name="Sizova A."/>
            <person name="Solomentsev V."/>
            <person name="Bogun A."/>
        </authorList>
    </citation>
    <scope>NUCLEOTIDE SEQUENCE</scope>
    <source>
        <strain evidence="2">SCPM-O-B-7610</strain>
    </source>
</reference>
<dbReference type="Gene3D" id="2.60.40.2040">
    <property type="entry name" value="CFA/I fimbrial subunit E, pilin domain"/>
    <property type="match status" value="1"/>
</dbReference>
<protein>
    <recommendedName>
        <fullName evidence="4">Alpha-related fimbriae minor subunit 1</fullName>
    </recommendedName>
</protein>
<sequence length="176" mass="19171">MKKTLFSIITMAIVAILASGSAYAAQSVQKNIAVEAEIVESLIITMDKVDGSPFDSLELTLNSGYFGVGYVYSGPHESAPKYLVATQPVKITAHQGTKVQIALAEVFVMHHVKGEDKRLYPDVYIDGEELFLLDGYDIVLKNKEKDVTLEVVVQDSGTQPGDKYTGVLKILMESVA</sequence>
<gene>
    <name evidence="2" type="ORF">HB991_12545</name>
</gene>
<proteinExistence type="predicted"/>
<name>A0AA44CM85_YERMO</name>
<dbReference type="RefSeq" id="WP_050536878.1">
    <property type="nucleotide sequence ID" value="NZ_CABHYO010000007.1"/>
</dbReference>
<dbReference type="EMBL" id="JAASAI010000012">
    <property type="protein sequence ID" value="NIL23335.1"/>
    <property type="molecule type" value="Genomic_DNA"/>
</dbReference>
<evidence type="ECO:0008006" key="4">
    <source>
        <dbReference type="Google" id="ProtNLM"/>
    </source>
</evidence>
<comment type="caution">
    <text evidence="2">The sequence shown here is derived from an EMBL/GenBank/DDBJ whole genome shotgun (WGS) entry which is preliminary data.</text>
</comment>
<keyword evidence="1" id="KW-0732">Signal</keyword>